<dbReference type="SUPFAM" id="SSF49899">
    <property type="entry name" value="Concanavalin A-like lectins/glucanases"/>
    <property type="match status" value="1"/>
</dbReference>
<reference evidence="2 3" key="1">
    <citation type="submission" date="2024-10" db="EMBL/GenBank/DDBJ databases">
        <authorList>
            <person name="Kim D."/>
        </authorList>
    </citation>
    <scope>NUCLEOTIDE SEQUENCE [LARGE SCALE GENOMIC DNA]</scope>
    <source>
        <strain evidence="2">Taebaek</strain>
    </source>
</reference>
<accession>A0ABD2ICI7</accession>
<dbReference type="InterPro" id="IPR001870">
    <property type="entry name" value="B30.2/SPRY"/>
</dbReference>
<dbReference type="InterPro" id="IPR013320">
    <property type="entry name" value="ConA-like_dom_sf"/>
</dbReference>
<protein>
    <recommendedName>
        <fullName evidence="1">B30.2/SPRY domain-containing protein</fullName>
    </recommendedName>
</protein>
<proteinExistence type="predicted"/>
<dbReference type="InterPro" id="IPR043136">
    <property type="entry name" value="B30.2/SPRY_sf"/>
</dbReference>
<evidence type="ECO:0000313" key="2">
    <source>
        <dbReference type="EMBL" id="KAL3075692.1"/>
    </source>
</evidence>
<dbReference type="InterPro" id="IPR003877">
    <property type="entry name" value="SPRY_dom"/>
</dbReference>
<feature type="domain" description="B30.2/SPRY" evidence="1">
    <location>
        <begin position="1"/>
        <end position="84"/>
    </location>
</feature>
<dbReference type="Proteomes" id="UP001620645">
    <property type="component" value="Unassembled WGS sequence"/>
</dbReference>
<dbReference type="AlphaFoldDB" id="A0ABD2ICI7"/>
<gene>
    <name evidence="2" type="ORF">niasHS_012522</name>
</gene>
<dbReference type="Gene3D" id="2.60.120.920">
    <property type="match status" value="1"/>
</dbReference>
<evidence type="ECO:0000259" key="1">
    <source>
        <dbReference type="PROSITE" id="PS50188"/>
    </source>
</evidence>
<comment type="caution">
    <text evidence="2">The sequence shown here is derived from an EMBL/GenBank/DDBJ whole genome shotgun (WGS) entry which is preliminary data.</text>
</comment>
<dbReference type="Pfam" id="PF00622">
    <property type="entry name" value="SPRY"/>
    <property type="match status" value="1"/>
</dbReference>
<evidence type="ECO:0000313" key="3">
    <source>
        <dbReference type="Proteomes" id="UP001620645"/>
    </source>
</evidence>
<organism evidence="2 3">
    <name type="scientific">Heterodera schachtii</name>
    <name type="common">Sugarbeet cyst nematode worm</name>
    <name type="synonym">Tylenchus schachtii</name>
    <dbReference type="NCBI Taxonomy" id="97005"/>
    <lineage>
        <taxon>Eukaryota</taxon>
        <taxon>Metazoa</taxon>
        <taxon>Ecdysozoa</taxon>
        <taxon>Nematoda</taxon>
        <taxon>Chromadorea</taxon>
        <taxon>Rhabditida</taxon>
        <taxon>Tylenchina</taxon>
        <taxon>Tylenchomorpha</taxon>
        <taxon>Tylenchoidea</taxon>
        <taxon>Heteroderidae</taxon>
        <taxon>Heteroderinae</taxon>
        <taxon>Heterodera</taxon>
    </lineage>
</organism>
<dbReference type="PROSITE" id="PS50188">
    <property type="entry name" value="B302_SPRY"/>
    <property type="match status" value="1"/>
</dbReference>
<name>A0ABD2ICI7_HETSC</name>
<keyword evidence="3" id="KW-1185">Reference proteome</keyword>
<dbReference type="EMBL" id="JBICCN010000348">
    <property type="protein sequence ID" value="KAL3075692.1"/>
    <property type="molecule type" value="Genomic_DNA"/>
</dbReference>
<sequence length="106" mass="11460">MAAFWGHNVEGSVPDRGNRRIVANAKFYTGDVVGCGVNLATRQIIYALNGKDTSGLFVSTTDLYPTVSLDWNTSVVANFGGTSLNFTYKIPEAWPGTSLKKSIGFH</sequence>